<dbReference type="KEGG" id="lby:Lbys_0855"/>
<accession>E4RR07</accession>
<dbReference type="OrthoDB" id="963593at2"/>
<proteinExistence type="predicted"/>
<evidence type="ECO:0008006" key="3">
    <source>
        <dbReference type="Google" id="ProtNLM"/>
    </source>
</evidence>
<organism evidence="1 2">
    <name type="scientific">Leadbetterella byssophila (strain DSM 17132 / JCM 16389 / KACC 11308 / NBRC 106382 / 4M15)</name>
    <dbReference type="NCBI Taxonomy" id="649349"/>
    <lineage>
        <taxon>Bacteria</taxon>
        <taxon>Pseudomonadati</taxon>
        <taxon>Bacteroidota</taxon>
        <taxon>Cytophagia</taxon>
        <taxon>Cytophagales</taxon>
        <taxon>Leadbetterellaceae</taxon>
        <taxon>Leadbetterella</taxon>
    </lineage>
</organism>
<evidence type="ECO:0000313" key="1">
    <source>
        <dbReference type="EMBL" id="ADQ16602.1"/>
    </source>
</evidence>
<dbReference type="AlphaFoldDB" id="E4RR07"/>
<sequence length="158" mass="18082">MISRCVYLFPLFLLTLFSCKENVDPEVGTKFIEYGSREEQRASAIQELNSFYNSSSKDKQFYEVISKKNGRFILNYNRSDMRLTVCLDPGSGWGRQYINISESDLADFISMGIELEDLEGSENVVRVDDYTLIIKGKQLKYASSAERIQPKTNGNPTF</sequence>
<dbReference type="PROSITE" id="PS51257">
    <property type="entry name" value="PROKAR_LIPOPROTEIN"/>
    <property type="match status" value="1"/>
</dbReference>
<protein>
    <recommendedName>
        <fullName evidence="3">Lipoprotein</fullName>
    </recommendedName>
</protein>
<gene>
    <name evidence="1" type="ordered locus">Lbys_0855</name>
</gene>
<dbReference type="RefSeq" id="WP_013407653.1">
    <property type="nucleotide sequence ID" value="NC_014655.1"/>
</dbReference>
<dbReference type="EMBL" id="CP002305">
    <property type="protein sequence ID" value="ADQ16602.1"/>
    <property type="molecule type" value="Genomic_DNA"/>
</dbReference>
<keyword evidence="2" id="KW-1185">Reference proteome</keyword>
<dbReference type="STRING" id="649349.Lbys_0855"/>
<name>E4RR07_LEAB4</name>
<evidence type="ECO:0000313" key="2">
    <source>
        <dbReference type="Proteomes" id="UP000007435"/>
    </source>
</evidence>
<dbReference type="Proteomes" id="UP000007435">
    <property type="component" value="Chromosome"/>
</dbReference>
<dbReference type="HOGENOM" id="CLU_1667195_0_0_10"/>
<reference key="1">
    <citation type="submission" date="2010-11" db="EMBL/GenBank/DDBJ databases">
        <title>The complete genome of Leadbetterella byssophila DSM 17132.</title>
        <authorList>
            <consortium name="US DOE Joint Genome Institute (JGI-PGF)"/>
            <person name="Lucas S."/>
            <person name="Copeland A."/>
            <person name="Lapidus A."/>
            <person name="Glavina del Rio T."/>
            <person name="Dalin E."/>
            <person name="Tice H."/>
            <person name="Bruce D."/>
            <person name="Goodwin L."/>
            <person name="Pitluck S."/>
            <person name="Kyrpides N."/>
            <person name="Mavromatis K."/>
            <person name="Ivanova N."/>
            <person name="Teshima H."/>
            <person name="Brettin T."/>
            <person name="Detter J.C."/>
            <person name="Han C."/>
            <person name="Tapia R."/>
            <person name="Land M."/>
            <person name="Hauser L."/>
            <person name="Markowitz V."/>
            <person name="Cheng J.-F."/>
            <person name="Hugenholtz P."/>
            <person name="Woyke T."/>
            <person name="Wu D."/>
            <person name="Tindall B."/>
            <person name="Pomrenke H.G."/>
            <person name="Brambilla E."/>
            <person name="Klenk H.-P."/>
            <person name="Eisen J.A."/>
        </authorList>
    </citation>
    <scope>NUCLEOTIDE SEQUENCE [LARGE SCALE GENOMIC DNA]</scope>
    <source>
        <strain>DSM 17132</strain>
    </source>
</reference>
<reference evidence="1 2" key="2">
    <citation type="journal article" date="2011" name="Stand. Genomic Sci.">
        <title>Complete genome sequence of Leadbetterella byssophila type strain (4M15).</title>
        <authorList>
            <person name="Abt B."/>
            <person name="Teshima H."/>
            <person name="Lucas S."/>
            <person name="Lapidus A."/>
            <person name="Del Rio T.G."/>
            <person name="Nolan M."/>
            <person name="Tice H."/>
            <person name="Cheng J.F."/>
            <person name="Pitluck S."/>
            <person name="Liolios K."/>
            <person name="Pagani I."/>
            <person name="Ivanova N."/>
            <person name="Mavromatis K."/>
            <person name="Pati A."/>
            <person name="Tapia R."/>
            <person name="Han C."/>
            <person name="Goodwin L."/>
            <person name="Chen A."/>
            <person name="Palaniappan K."/>
            <person name="Land M."/>
            <person name="Hauser L."/>
            <person name="Chang Y.J."/>
            <person name="Jeffries C.D."/>
            <person name="Rohde M."/>
            <person name="Goker M."/>
            <person name="Tindall B.J."/>
            <person name="Detter J.C."/>
            <person name="Woyke T."/>
            <person name="Bristow J."/>
            <person name="Eisen J.A."/>
            <person name="Markowitz V."/>
            <person name="Hugenholtz P."/>
            <person name="Klenk H.P."/>
            <person name="Kyrpides N.C."/>
        </authorList>
    </citation>
    <scope>NUCLEOTIDE SEQUENCE [LARGE SCALE GENOMIC DNA]</scope>
    <source>
        <strain evidence="2">DSM 17132 / JCM 16389 / KACC 11308 / NBRC 106382 / 4M15</strain>
    </source>
</reference>